<gene>
    <name evidence="3" type="ORF">ECPE_LOCUS4885</name>
</gene>
<feature type="compositionally biased region" description="Basic and acidic residues" evidence="2">
    <location>
        <begin position="442"/>
        <end position="458"/>
    </location>
</feature>
<proteinExistence type="predicted"/>
<dbReference type="EMBL" id="UZAN01041725">
    <property type="protein sequence ID" value="VDP73909.1"/>
    <property type="molecule type" value="Genomic_DNA"/>
</dbReference>
<dbReference type="OrthoDB" id="6253628at2759"/>
<evidence type="ECO:0000313" key="5">
    <source>
        <dbReference type="WBParaSite" id="ECPE_0000489701-mRNA-1"/>
    </source>
</evidence>
<feature type="region of interest" description="Disordered" evidence="2">
    <location>
        <begin position="436"/>
        <end position="458"/>
    </location>
</feature>
<evidence type="ECO:0000313" key="4">
    <source>
        <dbReference type="Proteomes" id="UP000272942"/>
    </source>
</evidence>
<protein>
    <submittedName>
        <fullName evidence="3 5">Uncharacterized protein</fullName>
    </submittedName>
</protein>
<reference evidence="5" key="1">
    <citation type="submission" date="2016-06" db="UniProtKB">
        <authorList>
            <consortium name="WormBaseParasite"/>
        </authorList>
    </citation>
    <scope>IDENTIFICATION</scope>
</reference>
<feature type="coiled-coil region" evidence="1">
    <location>
        <begin position="248"/>
        <end position="353"/>
    </location>
</feature>
<reference evidence="3 4" key="2">
    <citation type="submission" date="2018-11" db="EMBL/GenBank/DDBJ databases">
        <authorList>
            <consortium name="Pathogen Informatics"/>
        </authorList>
    </citation>
    <scope>NUCLEOTIDE SEQUENCE [LARGE SCALE GENOMIC DNA]</scope>
    <source>
        <strain evidence="3 4">Egypt</strain>
    </source>
</reference>
<accession>A0A183AD50</accession>
<evidence type="ECO:0000256" key="2">
    <source>
        <dbReference type="SAM" id="MobiDB-lite"/>
    </source>
</evidence>
<sequence>MILSFRHFRAVAIDPNSFGLHNFTGQEATEGVVNYWRDHVLRLLVQLEQATIERKHVNGRIERERAVWEQRRKDAQLELESMRLKLQASEAALMAARGRVEVLEEEVQKQSDRLHTLKVEETAERHKLVASFRSIKANLLTLGEKVKTFMYTPADDSSYQGSSVPELMRRLRQLERRLNFANNRLPLLRAHLALRAGMPVDQCDGWAQTDNILVPGCQSALNLFELEDLLVHTQTELKQCMAERDGALKTLEQNARSFRERVKNAEEEVHMELSSLRDLTTVLENTLKEKQEELNRCQIQMANLKDDHAKLQQETIDEQARLRTQLADAQKQLNKAMIELKRTERRVDRESDERRTRIAEVENTYKSRIHTLEQALRSFQPESYKWYSIREGIEQATANTTLDAKMINNVEDPTTATHLDALAASINQLARVADCLKSSSESSDHEGDVPKNDFPKTN</sequence>
<evidence type="ECO:0000313" key="3">
    <source>
        <dbReference type="EMBL" id="VDP73909.1"/>
    </source>
</evidence>
<organism evidence="5">
    <name type="scientific">Echinostoma caproni</name>
    <dbReference type="NCBI Taxonomy" id="27848"/>
    <lineage>
        <taxon>Eukaryota</taxon>
        <taxon>Metazoa</taxon>
        <taxon>Spiralia</taxon>
        <taxon>Lophotrochozoa</taxon>
        <taxon>Platyhelminthes</taxon>
        <taxon>Trematoda</taxon>
        <taxon>Digenea</taxon>
        <taxon>Plagiorchiida</taxon>
        <taxon>Echinostomata</taxon>
        <taxon>Echinostomatoidea</taxon>
        <taxon>Echinostomatidae</taxon>
        <taxon>Echinostoma</taxon>
    </lineage>
</organism>
<dbReference type="WBParaSite" id="ECPE_0000489701-mRNA-1">
    <property type="protein sequence ID" value="ECPE_0000489701-mRNA-1"/>
    <property type="gene ID" value="ECPE_0000489701"/>
</dbReference>
<dbReference type="AlphaFoldDB" id="A0A183AD50"/>
<keyword evidence="1" id="KW-0175">Coiled coil</keyword>
<feature type="coiled-coil region" evidence="1">
    <location>
        <begin position="164"/>
        <end position="191"/>
    </location>
</feature>
<evidence type="ECO:0000256" key="1">
    <source>
        <dbReference type="SAM" id="Coils"/>
    </source>
</evidence>
<keyword evidence="4" id="KW-1185">Reference proteome</keyword>
<dbReference type="Proteomes" id="UP000272942">
    <property type="component" value="Unassembled WGS sequence"/>
</dbReference>
<name>A0A183AD50_9TREM</name>
<dbReference type="SUPFAM" id="SSF58100">
    <property type="entry name" value="Bacterial hemolysins"/>
    <property type="match status" value="1"/>
</dbReference>
<feature type="coiled-coil region" evidence="1">
    <location>
        <begin position="58"/>
        <end position="120"/>
    </location>
</feature>